<evidence type="ECO:0000313" key="3">
    <source>
        <dbReference type="Proteomes" id="UP000254266"/>
    </source>
</evidence>
<dbReference type="InterPro" id="IPR006311">
    <property type="entry name" value="TAT_signal"/>
</dbReference>
<protein>
    <recommendedName>
        <fullName evidence="1">FecR protein domain-containing protein</fullName>
    </recommendedName>
</protein>
<accession>A0A370DBV5</accession>
<proteinExistence type="predicted"/>
<sequence length="238" mass="25731">MKNLDDRRREFLLSALSAGLYATGSMGILQPVWAMGKIPKQLVPGKSIYDLSGDVRVDGVPATEETLINVNSTVKTGDGSHVIFAVGKDAFVLRSNSSVKVEGSSIISQIRLISGKLLSVFGKRVEKQTLSLHTTTATIGIRGTGVYLEAEEKQTYVCTCYGTAELSANEDSKSVERVETRHHDAPRFILADQSVGKNIQPAPVFNHTDDELALVETLVGRVVPFSGGAYSSPRKTTY</sequence>
<evidence type="ECO:0000259" key="1">
    <source>
        <dbReference type="Pfam" id="PF04773"/>
    </source>
</evidence>
<comment type="caution">
    <text evidence="2">The sequence shown here is derived from an EMBL/GenBank/DDBJ whole genome shotgun (WGS) entry which is preliminary data.</text>
</comment>
<name>A0A370DBV5_9GAMM</name>
<dbReference type="EMBL" id="QFXC01000011">
    <property type="protein sequence ID" value="RDH82389.1"/>
    <property type="molecule type" value="Genomic_DNA"/>
</dbReference>
<dbReference type="Pfam" id="PF04773">
    <property type="entry name" value="FecR"/>
    <property type="match status" value="1"/>
</dbReference>
<feature type="domain" description="FecR protein" evidence="1">
    <location>
        <begin position="73"/>
        <end position="163"/>
    </location>
</feature>
<dbReference type="Proteomes" id="UP000254266">
    <property type="component" value="Unassembled WGS sequence"/>
</dbReference>
<dbReference type="PANTHER" id="PTHR38731:SF1">
    <property type="entry name" value="FECR PROTEIN DOMAIN-CONTAINING PROTEIN"/>
    <property type="match status" value="1"/>
</dbReference>
<reference evidence="2 3" key="1">
    <citation type="journal article" date="2018" name="ISME J.">
        <title>Endosymbiont genomes yield clues of tubeworm success.</title>
        <authorList>
            <person name="Li Y."/>
            <person name="Liles M.R."/>
            <person name="Halanych K.M."/>
        </authorList>
    </citation>
    <scope>NUCLEOTIDE SEQUENCE [LARGE SCALE GENOMIC DNA]</scope>
    <source>
        <strain evidence="2">A1464</strain>
    </source>
</reference>
<dbReference type="PROSITE" id="PS51318">
    <property type="entry name" value="TAT"/>
    <property type="match status" value="1"/>
</dbReference>
<organism evidence="2 3">
    <name type="scientific">endosymbiont of Galathealinum brachiosum</name>
    <dbReference type="NCBI Taxonomy" id="2200906"/>
    <lineage>
        <taxon>Bacteria</taxon>
        <taxon>Pseudomonadati</taxon>
        <taxon>Pseudomonadota</taxon>
        <taxon>Gammaproteobacteria</taxon>
        <taxon>sulfur-oxidizing symbionts</taxon>
    </lineage>
</organism>
<evidence type="ECO:0000313" key="2">
    <source>
        <dbReference type="EMBL" id="RDH82389.1"/>
    </source>
</evidence>
<keyword evidence="3" id="KW-1185">Reference proteome</keyword>
<dbReference type="AlphaFoldDB" id="A0A370DBV5"/>
<dbReference type="PANTHER" id="PTHR38731">
    <property type="entry name" value="LIPL45-RELATED LIPOPROTEIN-RELATED"/>
    <property type="match status" value="1"/>
</dbReference>
<dbReference type="InterPro" id="IPR006860">
    <property type="entry name" value="FecR"/>
</dbReference>
<gene>
    <name evidence="2" type="ORF">DIZ80_08830</name>
</gene>